<gene>
    <name evidence="1" type="ORF">AEK19_MT2080</name>
</gene>
<name>A0A1Y0B453_9LAMI</name>
<dbReference type="EMBL" id="KY774314">
    <property type="protein sequence ID" value="ART32235.1"/>
    <property type="molecule type" value="Genomic_DNA"/>
</dbReference>
<geneLocation type="mitochondrion" evidence="1"/>
<proteinExistence type="predicted"/>
<evidence type="ECO:0000313" key="1">
    <source>
        <dbReference type="EMBL" id="ART32235.1"/>
    </source>
</evidence>
<protein>
    <submittedName>
        <fullName evidence="1">Uncharacterized protein</fullName>
    </submittedName>
</protein>
<reference evidence="1" key="1">
    <citation type="submission" date="2017-03" db="EMBL/GenBank/DDBJ databases">
        <title>The mitochondrial genome of the carnivorous plant Utricularia reniformis (Lentibulariaceae): structure, comparative analysis and evolutionary landmarks.</title>
        <authorList>
            <person name="Silva S.R."/>
            <person name="Alvarenga D.O."/>
            <person name="Michael T.P."/>
            <person name="Miranda V.F.O."/>
            <person name="Varani A.M."/>
        </authorList>
    </citation>
    <scope>NUCLEOTIDE SEQUENCE</scope>
</reference>
<organism evidence="1">
    <name type="scientific">Utricularia reniformis</name>
    <dbReference type="NCBI Taxonomy" id="192314"/>
    <lineage>
        <taxon>Eukaryota</taxon>
        <taxon>Viridiplantae</taxon>
        <taxon>Streptophyta</taxon>
        <taxon>Embryophyta</taxon>
        <taxon>Tracheophyta</taxon>
        <taxon>Spermatophyta</taxon>
        <taxon>Magnoliopsida</taxon>
        <taxon>eudicotyledons</taxon>
        <taxon>Gunneridae</taxon>
        <taxon>Pentapetalae</taxon>
        <taxon>asterids</taxon>
        <taxon>lamiids</taxon>
        <taxon>Lamiales</taxon>
        <taxon>Lentibulariaceae</taxon>
        <taxon>Utricularia</taxon>
    </lineage>
</organism>
<accession>A0A1Y0B453</accession>
<dbReference type="AlphaFoldDB" id="A0A1Y0B453"/>
<sequence length="51" mass="5443">MGQESILRKGLDIAADQQKPTLRLLAITFEGQGLFPFLSLGASALKTLNGL</sequence>
<keyword evidence="1" id="KW-0496">Mitochondrion</keyword>